<dbReference type="PANTHER" id="PTHR12243">
    <property type="entry name" value="MADF DOMAIN TRANSCRIPTION FACTOR"/>
    <property type="match status" value="1"/>
</dbReference>
<organism evidence="3">
    <name type="scientific">Ixodes ricinus</name>
    <name type="common">Common tick</name>
    <name type="synonym">Acarus ricinus</name>
    <dbReference type="NCBI Taxonomy" id="34613"/>
    <lineage>
        <taxon>Eukaryota</taxon>
        <taxon>Metazoa</taxon>
        <taxon>Ecdysozoa</taxon>
        <taxon>Arthropoda</taxon>
        <taxon>Chelicerata</taxon>
        <taxon>Arachnida</taxon>
        <taxon>Acari</taxon>
        <taxon>Parasitiformes</taxon>
        <taxon>Ixodida</taxon>
        <taxon>Ixodoidea</taxon>
        <taxon>Ixodidae</taxon>
        <taxon>Ixodinae</taxon>
        <taxon>Ixodes</taxon>
    </lineage>
</organism>
<feature type="compositionally biased region" description="Low complexity" evidence="1">
    <location>
        <begin position="220"/>
        <end position="229"/>
    </location>
</feature>
<protein>
    <submittedName>
        <fullName evidence="3">Putative alcohol dehydrogenase transcription factor myb/sant-like protein</fullName>
    </submittedName>
</protein>
<sequence>MTKGHNQSKQSTRGHSKATGATVHAALAALAALARRNHYRNMAGGFSTSVAGVLPGPLYGSKLSDEATIFFISLVEHLPALWDTTVSEYANSLLKCTLWQQVADKMEDRFPECGPYVPDALRLFFTNKRRTYRTEKKKLGAPKNGQASGECYRGRWKFFHCLTFLDAAKPAGARTYSEAFEAAEPEAVESEASPEQNAEQDVDQDAEQDAGIEESPQPSPAAVSTATSSIRPRKVGSSRPSADDWAARTAALEKIADALQRLSETDDAASHFAKAVAALLRPMKPVKLVRCQAEILNVIEKHL</sequence>
<feature type="domain" description="MADF" evidence="2">
    <location>
        <begin position="70"/>
        <end position="170"/>
    </location>
</feature>
<evidence type="ECO:0000313" key="3">
    <source>
        <dbReference type="EMBL" id="MXU98036.1"/>
    </source>
</evidence>
<dbReference type="GO" id="GO:0006357">
    <property type="term" value="P:regulation of transcription by RNA polymerase II"/>
    <property type="evidence" value="ECO:0007669"/>
    <property type="project" value="TreeGrafter"/>
</dbReference>
<dbReference type="GO" id="GO:0005667">
    <property type="term" value="C:transcription regulator complex"/>
    <property type="evidence" value="ECO:0007669"/>
    <property type="project" value="TreeGrafter"/>
</dbReference>
<reference evidence="3" key="1">
    <citation type="submission" date="2019-12" db="EMBL/GenBank/DDBJ databases">
        <title>An insight into the sialome of adult female Ixodes ricinus ticks feeding for 6 days.</title>
        <authorList>
            <person name="Perner J."/>
            <person name="Ribeiro J.M.C."/>
        </authorList>
    </citation>
    <scope>NUCLEOTIDE SEQUENCE</scope>
    <source>
        <strain evidence="3">Semi-engorged</strain>
        <tissue evidence="3">Salivary glands</tissue>
    </source>
</reference>
<feature type="compositionally biased region" description="Acidic residues" evidence="1">
    <location>
        <begin position="198"/>
        <end position="212"/>
    </location>
</feature>
<feature type="region of interest" description="Disordered" evidence="1">
    <location>
        <begin position="180"/>
        <end position="243"/>
    </location>
</feature>
<dbReference type="EMBL" id="GIFC01015953">
    <property type="protein sequence ID" value="MXU98036.1"/>
    <property type="molecule type" value="Transcribed_RNA"/>
</dbReference>
<dbReference type="SMART" id="SM00595">
    <property type="entry name" value="MADF"/>
    <property type="match status" value="1"/>
</dbReference>
<dbReference type="InterPro" id="IPR006578">
    <property type="entry name" value="MADF-dom"/>
</dbReference>
<dbReference type="AlphaFoldDB" id="A0A6B0V8L3"/>
<dbReference type="PANTHER" id="PTHR12243:SF67">
    <property type="entry name" value="COREPRESSOR OF PANGOLIN, ISOFORM A-RELATED"/>
    <property type="match status" value="1"/>
</dbReference>
<accession>A0A6B0V8L3</accession>
<evidence type="ECO:0000259" key="2">
    <source>
        <dbReference type="PROSITE" id="PS51029"/>
    </source>
</evidence>
<proteinExistence type="predicted"/>
<dbReference type="PROSITE" id="PS51029">
    <property type="entry name" value="MADF"/>
    <property type="match status" value="1"/>
</dbReference>
<evidence type="ECO:0000256" key="1">
    <source>
        <dbReference type="SAM" id="MobiDB-lite"/>
    </source>
</evidence>
<dbReference type="GO" id="GO:0005634">
    <property type="term" value="C:nucleus"/>
    <property type="evidence" value="ECO:0007669"/>
    <property type="project" value="TreeGrafter"/>
</dbReference>
<dbReference type="Pfam" id="PF10545">
    <property type="entry name" value="MADF_DNA_bdg"/>
    <property type="match status" value="1"/>
</dbReference>
<dbReference type="InterPro" id="IPR039353">
    <property type="entry name" value="TF_Adf1"/>
</dbReference>
<name>A0A6B0V8L3_IXORI</name>